<evidence type="ECO:0000313" key="6">
    <source>
        <dbReference type="EMBL" id="MBP1989472.1"/>
    </source>
</evidence>
<keyword evidence="2" id="KW-0238">DNA-binding</keyword>
<keyword evidence="1" id="KW-0805">Transcription regulation</keyword>
<evidence type="ECO:0000256" key="4">
    <source>
        <dbReference type="SAM" id="Phobius"/>
    </source>
</evidence>
<dbReference type="PANTHER" id="PTHR43280:SF10">
    <property type="entry name" value="REGULATORY PROTEIN POCR"/>
    <property type="match status" value="1"/>
</dbReference>
<dbReference type="InterPro" id="IPR009057">
    <property type="entry name" value="Homeodomain-like_sf"/>
</dbReference>
<feature type="transmembrane region" description="Helical" evidence="4">
    <location>
        <begin position="14"/>
        <end position="38"/>
    </location>
</feature>
<proteinExistence type="predicted"/>
<evidence type="ECO:0000256" key="3">
    <source>
        <dbReference type="ARBA" id="ARBA00023163"/>
    </source>
</evidence>
<protein>
    <submittedName>
        <fullName evidence="6">AraC-like DNA-binding protein</fullName>
    </submittedName>
</protein>
<accession>A0ABS4IPI4</accession>
<dbReference type="PROSITE" id="PS01124">
    <property type="entry name" value="HTH_ARAC_FAMILY_2"/>
    <property type="match status" value="1"/>
</dbReference>
<dbReference type="PANTHER" id="PTHR43280">
    <property type="entry name" value="ARAC-FAMILY TRANSCRIPTIONAL REGULATOR"/>
    <property type="match status" value="1"/>
</dbReference>
<evidence type="ECO:0000256" key="1">
    <source>
        <dbReference type="ARBA" id="ARBA00023015"/>
    </source>
</evidence>
<keyword evidence="4" id="KW-0812">Transmembrane</keyword>
<keyword evidence="3" id="KW-0804">Transcription</keyword>
<reference evidence="6 7" key="1">
    <citation type="submission" date="2021-03" db="EMBL/GenBank/DDBJ databases">
        <title>Genomic Encyclopedia of Type Strains, Phase IV (KMG-IV): sequencing the most valuable type-strain genomes for metagenomic binning, comparative biology and taxonomic classification.</title>
        <authorList>
            <person name="Goeker M."/>
        </authorList>
    </citation>
    <scope>NUCLEOTIDE SEQUENCE [LARGE SCALE GENOMIC DNA]</scope>
    <source>
        <strain evidence="6 7">DSM 26048</strain>
    </source>
</reference>
<evidence type="ECO:0000256" key="2">
    <source>
        <dbReference type="ARBA" id="ARBA00023125"/>
    </source>
</evidence>
<dbReference type="Gene3D" id="1.10.10.60">
    <property type="entry name" value="Homeodomain-like"/>
    <property type="match status" value="2"/>
</dbReference>
<dbReference type="Gene3D" id="6.10.340.10">
    <property type="match status" value="1"/>
</dbReference>
<dbReference type="EMBL" id="JAGGLB010000002">
    <property type="protein sequence ID" value="MBP1989472.1"/>
    <property type="molecule type" value="Genomic_DNA"/>
</dbReference>
<dbReference type="InterPro" id="IPR020449">
    <property type="entry name" value="Tscrpt_reg_AraC-type_HTH"/>
</dbReference>
<evidence type="ECO:0000313" key="7">
    <source>
        <dbReference type="Proteomes" id="UP001519287"/>
    </source>
</evidence>
<dbReference type="Pfam" id="PF12833">
    <property type="entry name" value="HTH_18"/>
    <property type="match status" value="1"/>
</dbReference>
<gene>
    <name evidence="6" type="ORF">J2Z66_001067</name>
</gene>
<dbReference type="PROSITE" id="PS00041">
    <property type="entry name" value="HTH_ARAC_FAMILY_1"/>
    <property type="match status" value="1"/>
</dbReference>
<dbReference type="InterPro" id="IPR041522">
    <property type="entry name" value="CdaR_GGDEF"/>
</dbReference>
<dbReference type="Pfam" id="PF17853">
    <property type="entry name" value="GGDEF_2"/>
    <property type="match status" value="1"/>
</dbReference>
<keyword evidence="4" id="KW-1133">Transmembrane helix</keyword>
<dbReference type="PRINTS" id="PR00032">
    <property type="entry name" value="HTHARAC"/>
</dbReference>
<keyword evidence="4" id="KW-0472">Membrane</keyword>
<dbReference type="SUPFAM" id="SSF46689">
    <property type="entry name" value="Homeodomain-like"/>
    <property type="match status" value="2"/>
</dbReference>
<feature type="domain" description="HTH araC/xylS-type" evidence="5">
    <location>
        <begin position="690"/>
        <end position="788"/>
    </location>
</feature>
<organism evidence="6 7">
    <name type="scientific">Paenibacillus eucommiae</name>
    <dbReference type="NCBI Taxonomy" id="1355755"/>
    <lineage>
        <taxon>Bacteria</taxon>
        <taxon>Bacillati</taxon>
        <taxon>Bacillota</taxon>
        <taxon>Bacilli</taxon>
        <taxon>Bacillales</taxon>
        <taxon>Paenibacillaceae</taxon>
        <taxon>Paenibacillus</taxon>
    </lineage>
</organism>
<feature type="transmembrane region" description="Helical" evidence="4">
    <location>
        <begin position="316"/>
        <end position="337"/>
    </location>
</feature>
<comment type="caution">
    <text evidence="6">The sequence shown here is derived from an EMBL/GenBank/DDBJ whole genome shotgun (WGS) entry which is preliminary data.</text>
</comment>
<dbReference type="RefSeq" id="WP_209970278.1">
    <property type="nucleotide sequence ID" value="NZ_JAGGLB010000002.1"/>
</dbReference>
<dbReference type="SMART" id="SM00342">
    <property type="entry name" value="HTH_ARAC"/>
    <property type="match status" value="1"/>
</dbReference>
<keyword evidence="7" id="KW-1185">Reference proteome</keyword>
<evidence type="ECO:0000259" key="5">
    <source>
        <dbReference type="PROSITE" id="PS01124"/>
    </source>
</evidence>
<dbReference type="Proteomes" id="UP001519287">
    <property type="component" value="Unassembled WGS sequence"/>
</dbReference>
<dbReference type="InterPro" id="IPR018060">
    <property type="entry name" value="HTH_AraC"/>
</dbReference>
<dbReference type="InterPro" id="IPR018062">
    <property type="entry name" value="HTH_AraC-typ_CS"/>
</dbReference>
<sequence>MFKKLLAAKRKRNLFFKIIAYTMIVSLLPILLLTAFFYHNMKSSMEEEIRNASVNYLNQTVNAVEIVIQQINRSFEQLTLDKAVRDFEGFPRGNYYESIHGSIDAEDLPLLHSYVYSKANVLLMLNNLKTSNDFIYSVHLVDHAKGIVLTTTSPDGGIDENNQVKLEQSELPQQVSAYPYFKETLRIKINENTFKKVIPVIYKSTGKSNEVVVYLDADKMYQNIIRKLENNKEHTFFVLSEGKKLLIDDGNNKFYQKFNEIQNVRGNSLNPSQSEIIENESTNMLVTYKTSELLGWTFVSAVNVEKLYKSISHMNGLILLTAVILLTLTLLLTVLTSRTIYRPIYRMVAYIRSLDSTEKPRNSNSNEQQPHYDELKWIQTSFEAAVEDRMGLQARLNESLPAYKEKFLVSLVKNNRYSTEEITGRMQLFGIEVQLEQLILLNVYVERPDAAASDFKGNNLLKLQLLDLLNYHCMQMHRGFVVEMYDDLFTIVVNGDEHDIAQMIVLAEQLKDEAKQQLDLNCTIGIGQHCPTVYHLSRAFEEAEEAVRYRSIVGTGEVIYIDDVRLESAPILLYPKDKETLLNNYIKKGEGDHAIRVFNEFVKDLKSQEAKTSFCQLQRAFIQLMVSFMETADHLRLDLTKMMHMKQEPYYVLLQLKDFGAIIDWFEGMITQMAAYIHNAFKSKNHHYIEKAIEMMETAQLEQITLTWIADRLHLNASYFSRIFKEKKGISFVDYLTKKRIDTSKQLLIETNMKVNEISDRLGYTQVNYFIRIFKELTGTTPGEYRKSFTAKH</sequence>
<name>A0ABS4IPI4_9BACL</name>